<evidence type="ECO:0000313" key="2">
    <source>
        <dbReference type="Proteomes" id="UP000196536"/>
    </source>
</evidence>
<keyword evidence="2" id="KW-1185">Reference proteome</keyword>
<dbReference type="EMBL" id="NEXX01000001">
    <property type="protein sequence ID" value="OUY08203.1"/>
    <property type="molecule type" value="Genomic_DNA"/>
</dbReference>
<accession>A0A1Z9Z160</accession>
<dbReference type="Proteomes" id="UP000196536">
    <property type="component" value="Unassembled WGS sequence"/>
</dbReference>
<dbReference type="AlphaFoldDB" id="A0A1Z9Z160"/>
<organism evidence="1 2">
    <name type="scientific">Acinetobacter populi</name>
    <dbReference type="NCBI Taxonomy" id="1582270"/>
    <lineage>
        <taxon>Bacteria</taxon>
        <taxon>Pseudomonadati</taxon>
        <taxon>Pseudomonadota</taxon>
        <taxon>Gammaproteobacteria</taxon>
        <taxon>Moraxellales</taxon>
        <taxon>Moraxellaceae</taxon>
        <taxon>Acinetobacter</taxon>
    </lineage>
</organism>
<dbReference type="Pfam" id="PF09611">
    <property type="entry name" value="Cas_Csy1"/>
    <property type="match status" value="1"/>
</dbReference>
<dbReference type="NCBIfam" id="TIGR02564">
    <property type="entry name" value="cas_Csy1"/>
    <property type="match status" value="1"/>
</dbReference>
<gene>
    <name evidence="1" type="ORF">CAP51_00855</name>
</gene>
<dbReference type="OrthoDB" id="9815616at2"/>
<reference evidence="1 2" key="1">
    <citation type="submission" date="2017-05" db="EMBL/GenBank/DDBJ databases">
        <title>Acinetobacter populi ANC 5415 (= PBJ7), whole genome shotgun sequencing project.</title>
        <authorList>
            <person name="Nemec A."/>
            <person name="Radolfova-Krizova L."/>
        </authorList>
    </citation>
    <scope>NUCLEOTIDE SEQUENCE [LARGE SCALE GENOMIC DNA]</scope>
    <source>
        <strain evidence="1 2">PBJ7</strain>
    </source>
</reference>
<proteinExistence type="predicted"/>
<sequence>MTENIKIFLNDRKVLWLKNRLKKAKDDYEIADLQQQAASKFSLAEWLPDAANRVKQLSMVSHPSKFSHPSAKTSSIIANSKKSGDGYLRSGNVDYPLDVFGNAAAMDVFKFLSIQLSNGKTLLDNLEQNDEKLKKIISTPTANFENLRSDFLKIKAADTTSRTDHLIKQVYFPIKNKDYHLLSILTPSGLITELKQRIDHLRFSEQTKQAKEYRKKNELDDVGYADIYDLTVTAFGGTQPQNVSVLNSQNAGRAYLLSSCPPKLEKRSIHLPKTDFFIQCLYRNNFQESFTQLHKFMQIELNNNDIREAIRNIIHFIIDRILLEAFKIRKHYEEGWSNQDYYETLPKLQRIWLDDAYQNERDNEWRNELAKVIASWILKSYEKVIQDAFKLGDGELLHVKTVVNEAVKKDKEFF</sequence>
<dbReference type="RefSeq" id="WP_087618841.1">
    <property type="nucleotide sequence ID" value="NZ_NEXX01000001.1"/>
</dbReference>
<protein>
    <submittedName>
        <fullName evidence="1">Type I-F CRISPR-associated protein Csy1</fullName>
    </submittedName>
</protein>
<dbReference type="InterPro" id="IPR013397">
    <property type="entry name" value="CRISPR-assoc_prot_Csy1"/>
</dbReference>
<name>A0A1Z9Z160_9GAMM</name>
<comment type="caution">
    <text evidence="1">The sequence shown here is derived from an EMBL/GenBank/DDBJ whole genome shotgun (WGS) entry which is preliminary data.</text>
</comment>
<evidence type="ECO:0000313" key="1">
    <source>
        <dbReference type="EMBL" id="OUY08203.1"/>
    </source>
</evidence>